<dbReference type="InterPro" id="IPR016181">
    <property type="entry name" value="Acyl_CoA_acyltransferase"/>
</dbReference>
<evidence type="ECO:0000259" key="1">
    <source>
        <dbReference type="PROSITE" id="PS51186"/>
    </source>
</evidence>
<evidence type="ECO:0000313" key="2">
    <source>
        <dbReference type="EMBL" id="PWW05224.1"/>
    </source>
</evidence>
<dbReference type="EMBL" id="QGTQ01000005">
    <property type="protein sequence ID" value="PWW05224.1"/>
    <property type="molecule type" value="Genomic_DNA"/>
</dbReference>
<dbReference type="Proteomes" id="UP000246635">
    <property type="component" value="Unassembled WGS sequence"/>
</dbReference>
<keyword evidence="3" id="KW-1185">Reference proteome</keyword>
<dbReference type="OrthoDB" id="275901at2"/>
<dbReference type="Pfam" id="PF13302">
    <property type="entry name" value="Acetyltransf_3"/>
    <property type="match status" value="1"/>
</dbReference>
<comment type="caution">
    <text evidence="2">The sequence shown here is derived from an EMBL/GenBank/DDBJ whole genome shotgun (WGS) entry which is preliminary data.</text>
</comment>
<evidence type="ECO:0000313" key="3">
    <source>
        <dbReference type="Proteomes" id="UP000246635"/>
    </source>
</evidence>
<dbReference type="Gene3D" id="3.40.630.30">
    <property type="match status" value="1"/>
</dbReference>
<dbReference type="GO" id="GO:0005737">
    <property type="term" value="C:cytoplasm"/>
    <property type="evidence" value="ECO:0007669"/>
    <property type="project" value="TreeGrafter"/>
</dbReference>
<dbReference type="GO" id="GO:0008999">
    <property type="term" value="F:protein-N-terminal-alanine acetyltransferase activity"/>
    <property type="evidence" value="ECO:0007669"/>
    <property type="project" value="TreeGrafter"/>
</dbReference>
<proteinExistence type="predicted"/>
<dbReference type="SUPFAM" id="SSF55729">
    <property type="entry name" value="Acyl-CoA N-acyltransferases (Nat)"/>
    <property type="match status" value="1"/>
</dbReference>
<sequence>MSHSQEHSSNVFTIECEDLILRAFRPEDLDDFHALTWEPHFHEYLIDWNVPKEQREEWFIHYEIPDNDRFLAAVSQGGDLGKARLRLGIFLRATGEFIGVCGTGIKDELPPPNREILYGIASKHRNKGYTTQAAQGLIKYLFEHTTVRELIAIAETSNVPSNSVIRKCGFDYLHDVVIEERSYHYYMLNRN</sequence>
<dbReference type="InterPro" id="IPR051531">
    <property type="entry name" value="N-acetyltransferase"/>
</dbReference>
<name>A0A2V2YZD5_9BACL</name>
<feature type="domain" description="N-acetyltransferase" evidence="1">
    <location>
        <begin position="19"/>
        <end position="191"/>
    </location>
</feature>
<dbReference type="PANTHER" id="PTHR43792:SF9">
    <property type="entry name" value="RIBOSOMAL-PROTEIN-ALANINE ACETYLTRANSFERASE"/>
    <property type="match status" value="1"/>
</dbReference>
<accession>A0A2V2YZD5</accession>
<dbReference type="AlphaFoldDB" id="A0A2V2YZD5"/>
<gene>
    <name evidence="2" type="ORF">DFQ01_105208</name>
</gene>
<protein>
    <submittedName>
        <fullName evidence="2">RimJ/RimL family protein N-acetyltransferase</fullName>
    </submittedName>
</protein>
<dbReference type="PROSITE" id="PS51186">
    <property type="entry name" value="GNAT"/>
    <property type="match status" value="1"/>
</dbReference>
<dbReference type="PANTHER" id="PTHR43792">
    <property type="entry name" value="GNAT FAMILY, PUTATIVE (AFU_ORTHOLOGUE AFUA_3G00765)-RELATED-RELATED"/>
    <property type="match status" value="1"/>
</dbReference>
<dbReference type="RefSeq" id="WP_110043751.1">
    <property type="nucleotide sequence ID" value="NZ_CP054612.1"/>
</dbReference>
<keyword evidence="2" id="KW-0808">Transferase</keyword>
<reference evidence="2 3" key="1">
    <citation type="submission" date="2018-05" db="EMBL/GenBank/DDBJ databases">
        <title>Genomic Encyclopedia of Type Strains, Phase III (KMG-III): the genomes of soil and plant-associated and newly described type strains.</title>
        <authorList>
            <person name="Whitman W."/>
        </authorList>
    </citation>
    <scope>NUCLEOTIDE SEQUENCE [LARGE SCALE GENOMIC DNA]</scope>
    <source>
        <strain evidence="2 3">CECT 5696</strain>
    </source>
</reference>
<dbReference type="InterPro" id="IPR000182">
    <property type="entry name" value="GNAT_dom"/>
</dbReference>
<organism evidence="2 3">
    <name type="scientific">Paenibacillus cellulosilyticus</name>
    <dbReference type="NCBI Taxonomy" id="375489"/>
    <lineage>
        <taxon>Bacteria</taxon>
        <taxon>Bacillati</taxon>
        <taxon>Bacillota</taxon>
        <taxon>Bacilli</taxon>
        <taxon>Bacillales</taxon>
        <taxon>Paenibacillaceae</taxon>
        <taxon>Paenibacillus</taxon>
    </lineage>
</organism>